<dbReference type="CDD" id="cd11529">
    <property type="entry name" value="NTP-PPase_MazG_Cterm"/>
    <property type="match status" value="1"/>
</dbReference>
<dbReference type="FunFam" id="1.10.287.1080:FF:000003">
    <property type="entry name" value="Nucleoside triphosphate pyrophosphohydrolase"/>
    <property type="match status" value="1"/>
</dbReference>
<comment type="catalytic activity">
    <reaction evidence="1">
        <text>ATP + H2O = AMP + diphosphate + H(+)</text>
        <dbReference type="Rhea" id="RHEA:14245"/>
        <dbReference type="ChEBI" id="CHEBI:15377"/>
        <dbReference type="ChEBI" id="CHEBI:15378"/>
        <dbReference type="ChEBI" id="CHEBI:30616"/>
        <dbReference type="ChEBI" id="CHEBI:33019"/>
        <dbReference type="ChEBI" id="CHEBI:456215"/>
        <dbReference type="EC" id="3.6.1.8"/>
    </reaction>
</comment>
<keyword evidence="6" id="KW-0378">Hydrolase</keyword>
<gene>
    <name evidence="6" type="primary">mazG</name>
    <name evidence="6" type="ORF">MON38_21640</name>
</gene>
<dbReference type="GO" id="GO:0046061">
    <property type="term" value="P:dATP catabolic process"/>
    <property type="evidence" value="ECO:0007669"/>
    <property type="project" value="TreeGrafter"/>
</dbReference>
<feature type="domain" description="NTP pyrophosphohydrolase MazG-like" evidence="5">
    <location>
        <begin position="181"/>
        <end position="244"/>
    </location>
</feature>
<evidence type="ECO:0000256" key="1">
    <source>
        <dbReference type="ARBA" id="ARBA00052141"/>
    </source>
</evidence>
<dbReference type="CDD" id="cd11528">
    <property type="entry name" value="NTP-PPase_MazG_Nterm"/>
    <property type="match status" value="1"/>
</dbReference>
<feature type="domain" description="NTP pyrophosphohydrolase MazG-like" evidence="5">
    <location>
        <begin position="44"/>
        <end position="116"/>
    </location>
</feature>
<reference evidence="6" key="1">
    <citation type="submission" date="2022-03" db="EMBL/GenBank/DDBJ databases">
        <title>Bacterial whole genome sequence for Hymenobacter sp. DH14.</title>
        <authorList>
            <person name="Le V."/>
        </authorList>
    </citation>
    <scope>NUCLEOTIDE SEQUENCE</scope>
    <source>
        <strain evidence="6">DH14</strain>
    </source>
</reference>
<evidence type="ECO:0000256" key="3">
    <source>
        <dbReference type="ARBA" id="ARBA00066372"/>
    </source>
</evidence>
<evidence type="ECO:0000256" key="2">
    <source>
        <dbReference type="ARBA" id="ARBA00061115"/>
    </source>
</evidence>
<dbReference type="GO" id="GO:0046081">
    <property type="term" value="P:dUTP catabolic process"/>
    <property type="evidence" value="ECO:0007669"/>
    <property type="project" value="TreeGrafter"/>
</dbReference>
<comment type="caution">
    <text evidence="6">The sequence shown here is derived from an EMBL/GenBank/DDBJ whole genome shotgun (WGS) entry which is preliminary data.</text>
</comment>
<dbReference type="RefSeq" id="WP_241938244.1">
    <property type="nucleotide sequence ID" value="NZ_JALBGC010000007.1"/>
</dbReference>
<dbReference type="InterPro" id="IPR048011">
    <property type="entry name" value="NTP-PPase_MazG-like_C"/>
</dbReference>
<accession>A0A9X1VJW6</accession>
<dbReference type="Gene3D" id="1.10.287.1080">
    <property type="entry name" value="MazG-like"/>
    <property type="match status" value="2"/>
</dbReference>
<sequence>MENSESTSTALLGSDRRPAQLEAFGRLLDVLNRLRAECPWDKKQTLQTLRHLTIEETYEISDAILRDDLPDLKKELGDVMLHLIFYARIAAEKGAFDIADVLNAQCEKLIYRHPHIYGDVQADDEEAVKRNWEQLKLAEKGNTTGVLGGVPTSLPALVKAMRIQEKARGAGFDWEQPAQVWQKVQEELSEFGDEYSHGDATRMNAEKAADEFGDLLFSLVNFARFAGINPEEALERTNRKFISRFQYLETAAAAANQRLADLSLAQMDVYWEEAKRRPAQPNPSV</sequence>
<dbReference type="AlphaFoldDB" id="A0A9X1VJW6"/>
<evidence type="ECO:0000313" key="6">
    <source>
        <dbReference type="EMBL" id="MCI1190035.1"/>
    </source>
</evidence>
<dbReference type="Pfam" id="PF03819">
    <property type="entry name" value="MazG"/>
    <property type="match status" value="2"/>
</dbReference>
<protein>
    <recommendedName>
        <fullName evidence="4">Nucleoside triphosphate pyrophosphohydrolase</fullName>
        <ecNumber evidence="3">3.6.1.8</ecNumber>
    </recommendedName>
</protein>
<evidence type="ECO:0000259" key="5">
    <source>
        <dbReference type="Pfam" id="PF03819"/>
    </source>
</evidence>
<keyword evidence="7" id="KW-1185">Reference proteome</keyword>
<dbReference type="InterPro" id="IPR004518">
    <property type="entry name" value="MazG-like_dom"/>
</dbReference>
<dbReference type="GO" id="GO:0046076">
    <property type="term" value="P:dTTP catabolic process"/>
    <property type="evidence" value="ECO:0007669"/>
    <property type="project" value="TreeGrafter"/>
</dbReference>
<proteinExistence type="inferred from homology"/>
<dbReference type="EMBL" id="JALBGC010000007">
    <property type="protein sequence ID" value="MCI1190035.1"/>
    <property type="molecule type" value="Genomic_DNA"/>
</dbReference>
<dbReference type="GO" id="GO:0046047">
    <property type="term" value="P:TTP catabolic process"/>
    <property type="evidence" value="ECO:0007669"/>
    <property type="project" value="TreeGrafter"/>
</dbReference>
<evidence type="ECO:0000256" key="4">
    <source>
        <dbReference type="ARBA" id="ARBA00074799"/>
    </source>
</evidence>
<dbReference type="InterPro" id="IPR011551">
    <property type="entry name" value="NTP_PyrPHydrolase_MazG"/>
</dbReference>
<dbReference type="SUPFAM" id="SSF101386">
    <property type="entry name" value="all-alpha NTP pyrophosphatases"/>
    <property type="match status" value="2"/>
</dbReference>
<dbReference type="GO" id="GO:0046052">
    <property type="term" value="P:UTP catabolic process"/>
    <property type="evidence" value="ECO:0007669"/>
    <property type="project" value="TreeGrafter"/>
</dbReference>
<comment type="similarity">
    <text evidence="2">Belongs to the nucleoside triphosphate pyrophosphohydrolase family.</text>
</comment>
<dbReference type="GO" id="GO:0006203">
    <property type="term" value="P:dGTP catabolic process"/>
    <property type="evidence" value="ECO:0007669"/>
    <property type="project" value="TreeGrafter"/>
</dbReference>
<dbReference type="InterPro" id="IPR048015">
    <property type="entry name" value="NTP-PPase_MazG-like_N"/>
</dbReference>
<dbReference type="GO" id="GO:0047693">
    <property type="term" value="F:ATP diphosphatase activity"/>
    <property type="evidence" value="ECO:0007669"/>
    <property type="project" value="UniProtKB-EC"/>
</dbReference>
<name>A0A9X1VJW6_9BACT</name>
<evidence type="ECO:0000313" key="7">
    <source>
        <dbReference type="Proteomes" id="UP001139193"/>
    </source>
</evidence>
<dbReference type="PANTHER" id="PTHR30522:SF0">
    <property type="entry name" value="NUCLEOSIDE TRIPHOSPHATE PYROPHOSPHOHYDROLASE"/>
    <property type="match status" value="1"/>
</dbReference>
<dbReference type="PANTHER" id="PTHR30522">
    <property type="entry name" value="NUCLEOSIDE TRIPHOSPHATE PYROPHOSPHOHYDROLASE"/>
    <property type="match status" value="1"/>
</dbReference>
<dbReference type="EC" id="3.6.1.8" evidence="3"/>
<dbReference type="Proteomes" id="UP001139193">
    <property type="component" value="Unassembled WGS sequence"/>
</dbReference>
<dbReference type="NCBIfam" id="NF007113">
    <property type="entry name" value="PRK09562.1"/>
    <property type="match status" value="1"/>
</dbReference>
<dbReference type="NCBIfam" id="TIGR00444">
    <property type="entry name" value="mazG"/>
    <property type="match status" value="1"/>
</dbReference>
<dbReference type="GO" id="GO:0006950">
    <property type="term" value="P:response to stress"/>
    <property type="evidence" value="ECO:0007669"/>
    <property type="project" value="UniProtKB-ARBA"/>
</dbReference>
<organism evidence="6 7">
    <name type="scientific">Hymenobacter cyanobacteriorum</name>
    <dbReference type="NCBI Taxonomy" id="2926463"/>
    <lineage>
        <taxon>Bacteria</taxon>
        <taxon>Pseudomonadati</taxon>
        <taxon>Bacteroidota</taxon>
        <taxon>Cytophagia</taxon>
        <taxon>Cytophagales</taxon>
        <taxon>Hymenobacteraceae</taxon>
        <taxon>Hymenobacter</taxon>
    </lineage>
</organism>
<dbReference type="FunFam" id="1.10.287.1080:FF:000001">
    <property type="entry name" value="Nucleoside triphosphate pyrophosphohydrolase"/>
    <property type="match status" value="1"/>
</dbReference>